<dbReference type="NCBIfam" id="TIGR02580">
    <property type="entry name" value="cas_RAMP_Cmr4"/>
    <property type="match status" value="1"/>
</dbReference>
<dbReference type="InterPro" id="IPR005537">
    <property type="entry name" value="RAMP_III_fam"/>
</dbReference>
<evidence type="ECO:0000256" key="1">
    <source>
        <dbReference type="ARBA" id="ARBA00023118"/>
    </source>
</evidence>
<dbReference type="RefSeq" id="WP_093231600.1">
    <property type="nucleotide sequence ID" value="NZ_FORR01000027.1"/>
</dbReference>
<keyword evidence="1" id="KW-0051">Antiviral defense</keyword>
<gene>
    <name evidence="3" type="ORF">SAMN05421852_12722</name>
</gene>
<dbReference type="Proteomes" id="UP000199545">
    <property type="component" value="Unassembled WGS sequence"/>
</dbReference>
<evidence type="ECO:0000313" key="3">
    <source>
        <dbReference type="EMBL" id="SFJ85651.1"/>
    </source>
</evidence>
<proteinExistence type="predicted"/>
<reference evidence="3 4" key="1">
    <citation type="submission" date="2016-10" db="EMBL/GenBank/DDBJ databases">
        <authorList>
            <person name="de Groot N.N."/>
        </authorList>
    </citation>
    <scope>NUCLEOTIDE SEQUENCE [LARGE SCALE GENOMIC DNA]</scope>
    <source>
        <strain evidence="3 4">DSM 44778</strain>
    </source>
</reference>
<dbReference type="InterPro" id="IPR013410">
    <property type="entry name" value="CRISPR-assoc_RAMP_Cmr4"/>
</dbReference>
<dbReference type="PANTHER" id="PTHR36700">
    <property type="entry name" value="CRISPR SYSTEM CMR SUBUNIT CMR4"/>
    <property type="match status" value="1"/>
</dbReference>
<dbReference type="Pfam" id="PF03787">
    <property type="entry name" value="RAMPs"/>
    <property type="match status" value="1"/>
</dbReference>
<dbReference type="GO" id="GO:0051607">
    <property type="term" value="P:defense response to virus"/>
    <property type="evidence" value="ECO:0007669"/>
    <property type="project" value="UniProtKB-KW"/>
</dbReference>
<sequence length="216" mass="24781">MKQALVGLLAETSIHVGAGQQSGFVDLPVIREQTTMVPYIPASSLKGALREKLNQDLQDKNEEEEKINAQLDLYFGNKNQAGSIGITDGRLLLLPFRSLNQPYYLVTCPFLLQRFSRDLQFAGGTKLKWVEQLKEMARPIMAKKEPFIYLEEFYYEPQANPQLIQQLIQAISPLIAHEEIQSQLTQQLVILPDREFRLFRRIFSAHPNPELSRPKE</sequence>
<dbReference type="STRING" id="46223.SAMN05421852_12722"/>
<dbReference type="AlphaFoldDB" id="A0A1I3UUY0"/>
<accession>A0A1I3UUY0</accession>
<protein>
    <submittedName>
        <fullName evidence="3">CRISPR-associated protein Cmr4</fullName>
    </submittedName>
</protein>
<keyword evidence="4" id="KW-1185">Reference proteome</keyword>
<feature type="domain" description="CRISPR type III-associated protein" evidence="2">
    <location>
        <begin position="10"/>
        <end position="135"/>
    </location>
</feature>
<name>A0A1I3UUY0_9BACL</name>
<dbReference type="PANTHER" id="PTHR36700:SF1">
    <property type="entry name" value="CRISPR SYSTEM CMR SUBUNIT CMR4"/>
    <property type="match status" value="1"/>
</dbReference>
<dbReference type="OrthoDB" id="9789361at2"/>
<dbReference type="EMBL" id="FORR01000027">
    <property type="protein sequence ID" value="SFJ85651.1"/>
    <property type="molecule type" value="Genomic_DNA"/>
</dbReference>
<evidence type="ECO:0000313" key="4">
    <source>
        <dbReference type="Proteomes" id="UP000199545"/>
    </source>
</evidence>
<organism evidence="3 4">
    <name type="scientific">Thermoflavimicrobium dichotomicum</name>
    <dbReference type="NCBI Taxonomy" id="46223"/>
    <lineage>
        <taxon>Bacteria</taxon>
        <taxon>Bacillati</taxon>
        <taxon>Bacillota</taxon>
        <taxon>Bacilli</taxon>
        <taxon>Bacillales</taxon>
        <taxon>Thermoactinomycetaceae</taxon>
        <taxon>Thermoflavimicrobium</taxon>
    </lineage>
</organism>
<evidence type="ECO:0000259" key="2">
    <source>
        <dbReference type="Pfam" id="PF03787"/>
    </source>
</evidence>